<evidence type="ECO:0000313" key="7">
    <source>
        <dbReference type="Proteomes" id="UP001213000"/>
    </source>
</evidence>
<dbReference type="InterPro" id="IPR006689">
    <property type="entry name" value="Small_GTPase_ARF/SAR"/>
</dbReference>
<keyword evidence="4" id="KW-0479">Metal-binding</keyword>
<keyword evidence="2 3" id="KW-0342">GTP-binding</keyword>
<organism evidence="6 7">
    <name type="scientific">Leucocoprinus birnbaumii</name>
    <dbReference type="NCBI Taxonomy" id="56174"/>
    <lineage>
        <taxon>Eukaryota</taxon>
        <taxon>Fungi</taxon>
        <taxon>Dikarya</taxon>
        <taxon>Basidiomycota</taxon>
        <taxon>Agaricomycotina</taxon>
        <taxon>Agaricomycetes</taxon>
        <taxon>Agaricomycetidae</taxon>
        <taxon>Agaricales</taxon>
        <taxon>Agaricineae</taxon>
        <taxon>Agaricaceae</taxon>
        <taxon>Leucocoprinus</taxon>
    </lineage>
</organism>
<dbReference type="AlphaFoldDB" id="A0AAD5YLI0"/>
<sequence>MPFILQFINHIYGKRDQYTVTLGGLGASGKTTLLYDVEAFKPPTTAKNGAIKTASHDICAWDVGTGCALPSHMVNLIRWYLDAAHALVWMVDSQDREMLRDSIESLAELLEAYEQKNESSDEQQPAKPQQIPILVNRDIAGAGEDGQSSILPSKEIRKTLPHQTSIGHFSIQSMSQDFVPNANVDDCRAWVDGFARFLIVSPYIVDGSLWMDYYSKEVIMTLAAKEQMVLPDEKHLPSIANRDMISKLRSEASS</sequence>
<evidence type="ECO:0000256" key="4">
    <source>
        <dbReference type="PIRSR" id="PIRSR606689-2"/>
    </source>
</evidence>
<reference evidence="6" key="1">
    <citation type="submission" date="2022-07" db="EMBL/GenBank/DDBJ databases">
        <title>Genome Sequence of Leucocoprinus birnbaumii.</title>
        <authorList>
            <person name="Buettner E."/>
        </authorList>
    </citation>
    <scope>NUCLEOTIDE SEQUENCE</scope>
    <source>
        <strain evidence="6">VT141</strain>
    </source>
</reference>
<evidence type="ECO:0000256" key="2">
    <source>
        <dbReference type="ARBA" id="ARBA00023134"/>
    </source>
</evidence>
<dbReference type="SUPFAM" id="SSF52540">
    <property type="entry name" value="P-loop containing nucleoside triphosphate hydrolases"/>
    <property type="match status" value="1"/>
</dbReference>
<evidence type="ECO:0000256" key="3">
    <source>
        <dbReference type="PIRSR" id="PIRSR606689-1"/>
    </source>
</evidence>
<dbReference type="GO" id="GO:0046872">
    <property type="term" value="F:metal ion binding"/>
    <property type="evidence" value="ECO:0007669"/>
    <property type="project" value="UniProtKB-KW"/>
</dbReference>
<keyword evidence="5" id="KW-0175">Coiled coil</keyword>
<keyword evidence="4" id="KW-0460">Magnesium</keyword>
<keyword evidence="7" id="KW-1185">Reference proteome</keyword>
<feature type="binding site" evidence="4">
    <location>
        <position position="44"/>
    </location>
    <ligand>
        <name>Mg(2+)</name>
        <dbReference type="ChEBI" id="CHEBI:18420"/>
    </ligand>
</feature>
<dbReference type="GO" id="GO:0003924">
    <property type="term" value="F:GTPase activity"/>
    <property type="evidence" value="ECO:0007669"/>
    <property type="project" value="InterPro"/>
</dbReference>
<gene>
    <name evidence="6" type="ORF">NP233_g11186</name>
</gene>
<name>A0AAD5YLI0_9AGAR</name>
<feature type="binding site" evidence="4">
    <location>
        <position position="31"/>
    </location>
    <ligand>
        <name>Mg(2+)</name>
        <dbReference type="ChEBI" id="CHEBI:18420"/>
    </ligand>
</feature>
<feature type="coiled-coil region" evidence="5">
    <location>
        <begin position="96"/>
        <end position="123"/>
    </location>
</feature>
<feature type="binding site" evidence="3">
    <location>
        <begin position="24"/>
        <end position="31"/>
    </location>
    <ligand>
        <name>GTP</name>
        <dbReference type="ChEBI" id="CHEBI:37565"/>
    </ligand>
</feature>
<accession>A0AAD5YLI0</accession>
<evidence type="ECO:0000313" key="6">
    <source>
        <dbReference type="EMBL" id="KAJ3559752.1"/>
    </source>
</evidence>
<dbReference type="Pfam" id="PF00025">
    <property type="entry name" value="Arf"/>
    <property type="match status" value="1"/>
</dbReference>
<comment type="caution">
    <text evidence="6">The sequence shown here is derived from an EMBL/GenBank/DDBJ whole genome shotgun (WGS) entry which is preliminary data.</text>
</comment>
<dbReference type="EMBL" id="JANIEX010001280">
    <property type="protein sequence ID" value="KAJ3559752.1"/>
    <property type="molecule type" value="Genomic_DNA"/>
</dbReference>
<dbReference type="Gene3D" id="3.40.50.300">
    <property type="entry name" value="P-loop containing nucleotide triphosphate hydrolases"/>
    <property type="match status" value="1"/>
</dbReference>
<proteinExistence type="predicted"/>
<evidence type="ECO:0000256" key="5">
    <source>
        <dbReference type="SAM" id="Coils"/>
    </source>
</evidence>
<protein>
    <submittedName>
        <fullName evidence="6">Uncharacterized protein</fullName>
    </submittedName>
</protein>
<keyword evidence="1 3" id="KW-0547">Nucleotide-binding</keyword>
<dbReference type="Proteomes" id="UP001213000">
    <property type="component" value="Unassembled WGS sequence"/>
</dbReference>
<evidence type="ECO:0000256" key="1">
    <source>
        <dbReference type="ARBA" id="ARBA00022741"/>
    </source>
</evidence>
<dbReference type="InterPro" id="IPR027417">
    <property type="entry name" value="P-loop_NTPase"/>
</dbReference>
<dbReference type="GO" id="GO:0005525">
    <property type="term" value="F:GTP binding"/>
    <property type="evidence" value="ECO:0007669"/>
    <property type="project" value="UniProtKB-KW"/>
</dbReference>